<feature type="domain" description="Putative restriction endonuclease" evidence="1">
    <location>
        <begin position="13"/>
        <end position="199"/>
    </location>
</feature>
<gene>
    <name evidence="2" type="ORF">I8752_22550</name>
</gene>
<dbReference type="Gene3D" id="3.90.1570.10">
    <property type="entry name" value="tt1808, chain A"/>
    <property type="match status" value="1"/>
</dbReference>
<dbReference type="RefSeq" id="WP_214434495.1">
    <property type="nucleotide sequence ID" value="NZ_CAWPUQ010000123.1"/>
</dbReference>
<dbReference type="SUPFAM" id="SSF52980">
    <property type="entry name" value="Restriction endonuclease-like"/>
    <property type="match status" value="1"/>
</dbReference>
<comment type="caution">
    <text evidence="2">The sequence shown here is derived from an EMBL/GenBank/DDBJ whole genome shotgun (WGS) entry which is preliminary data.</text>
</comment>
<dbReference type="CDD" id="cd06260">
    <property type="entry name" value="DUF820-like"/>
    <property type="match status" value="1"/>
</dbReference>
<proteinExistence type="predicted"/>
<protein>
    <submittedName>
        <fullName evidence="2">Uma2 family endonuclease</fullName>
    </submittedName>
</protein>
<dbReference type="InterPro" id="IPR012296">
    <property type="entry name" value="Nuclease_put_TT1808"/>
</dbReference>
<keyword evidence="3" id="KW-1185">Reference proteome</keyword>
<evidence type="ECO:0000313" key="2">
    <source>
        <dbReference type="EMBL" id="MBH8575733.1"/>
    </source>
</evidence>
<organism evidence="2 3">
    <name type="scientific">Dendronalium phyllosphericum CENA369</name>
    <dbReference type="NCBI Taxonomy" id="1725256"/>
    <lineage>
        <taxon>Bacteria</taxon>
        <taxon>Bacillati</taxon>
        <taxon>Cyanobacteriota</taxon>
        <taxon>Cyanophyceae</taxon>
        <taxon>Nostocales</taxon>
        <taxon>Nostocaceae</taxon>
        <taxon>Dendronalium</taxon>
        <taxon>Dendronalium phyllosphericum</taxon>
    </lineage>
</organism>
<keyword evidence="2" id="KW-0378">Hydrolase</keyword>
<name>A0A8J7I7N5_9NOST</name>
<dbReference type="AlphaFoldDB" id="A0A8J7I7N5"/>
<dbReference type="InterPro" id="IPR008538">
    <property type="entry name" value="Uma2"/>
</dbReference>
<dbReference type="GO" id="GO:0004519">
    <property type="term" value="F:endonuclease activity"/>
    <property type="evidence" value="ECO:0007669"/>
    <property type="project" value="UniProtKB-KW"/>
</dbReference>
<dbReference type="PANTHER" id="PTHR34107:SF2">
    <property type="entry name" value="SLL0888 PROTEIN"/>
    <property type="match status" value="1"/>
</dbReference>
<dbReference type="EMBL" id="JAECZA010000204">
    <property type="protein sequence ID" value="MBH8575733.1"/>
    <property type="molecule type" value="Genomic_DNA"/>
</dbReference>
<keyword evidence="2" id="KW-0540">Nuclease</keyword>
<evidence type="ECO:0000259" key="1">
    <source>
        <dbReference type="Pfam" id="PF05685"/>
    </source>
</evidence>
<accession>A0A8J7I7N5</accession>
<dbReference type="Proteomes" id="UP000662314">
    <property type="component" value="Unassembled WGS sequence"/>
</dbReference>
<sequence length="211" mass="24073">MAQIQTATKLVTFEEFIQWYPENSPVRYELHNGAIIEMTPPSGKHEEIKGFLNNKLVIEYSRLNLPYFIPNQAIVKAPEGESGYLPDVLILNRHSLASEPLWTKSSTVTQGSSIALVIEVVSQNWRDDYYKKLADYEEMGIPEYWIADYAALGARKFIGDPKLPTFSIYQLVDGEYQVSQFRGNDYIISPTFPDLKITVNQIFQAGEVVRD</sequence>
<keyword evidence="2" id="KW-0255">Endonuclease</keyword>
<dbReference type="Pfam" id="PF05685">
    <property type="entry name" value="Uma2"/>
    <property type="match status" value="1"/>
</dbReference>
<evidence type="ECO:0000313" key="3">
    <source>
        <dbReference type="Proteomes" id="UP000662314"/>
    </source>
</evidence>
<dbReference type="PANTHER" id="PTHR34107">
    <property type="entry name" value="SLL0198 PROTEIN-RELATED"/>
    <property type="match status" value="1"/>
</dbReference>
<reference evidence="2 3" key="1">
    <citation type="journal article" date="2021" name="Int. J. Syst. Evol. Microbiol.">
        <title>Amazonocrinis nigriterrae gen. nov., sp. nov., Atlanticothrix silvestris gen. nov., sp. nov. and Dendronalium phyllosphericum gen. nov., sp. nov., nostocacean cyanobacteria from Brazilian environments.</title>
        <authorList>
            <person name="Alvarenga D.O."/>
            <person name="Andreote A.P.D."/>
            <person name="Branco L.H.Z."/>
            <person name="Delbaje E."/>
            <person name="Cruz R.B."/>
            <person name="Varani A.M."/>
            <person name="Fiore M.F."/>
        </authorList>
    </citation>
    <scope>NUCLEOTIDE SEQUENCE [LARGE SCALE GENOMIC DNA]</scope>
    <source>
        <strain evidence="2 3">CENA369</strain>
    </source>
</reference>
<dbReference type="InterPro" id="IPR011335">
    <property type="entry name" value="Restrct_endonuc-II-like"/>
</dbReference>